<dbReference type="Pfam" id="PF07077">
    <property type="entry name" value="DUF1345"/>
    <property type="match status" value="1"/>
</dbReference>
<reference evidence="2 3" key="1">
    <citation type="submission" date="2018-09" db="EMBL/GenBank/DDBJ databases">
        <title>Genomic Encyclopedia of Type Strains, Phase III (KMG-III): the genomes of soil and plant-associated and newly described type strains.</title>
        <authorList>
            <person name="Whitman W."/>
        </authorList>
    </citation>
    <scope>NUCLEOTIDE SEQUENCE [LARGE SCALE GENOMIC DNA]</scope>
    <source>
        <strain evidence="2 3">CECT 7938</strain>
    </source>
</reference>
<keyword evidence="1" id="KW-0472">Membrane</keyword>
<evidence type="ECO:0000256" key="1">
    <source>
        <dbReference type="SAM" id="Phobius"/>
    </source>
</evidence>
<accession>A0A420BG90</accession>
<feature type="transmembrane region" description="Helical" evidence="1">
    <location>
        <begin position="82"/>
        <end position="103"/>
    </location>
</feature>
<evidence type="ECO:0000313" key="2">
    <source>
        <dbReference type="EMBL" id="RKE55732.1"/>
    </source>
</evidence>
<feature type="transmembrane region" description="Helical" evidence="1">
    <location>
        <begin position="15"/>
        <end position="33"/>
    </location>
</feature>
<dbReference type="Proteomes" id="UP000286246">
    <property type="component" value="Unassembled WGS sequence"/>
</dbReference>
<comment type="caution">
    <text evidence="2">The sequence shown here is derived from an EMBL/GenBank/DDBJ whole genome shotgun (WGS) entry which is preliminary data.</text>
</comment>
<dbReference type="InterPro" id="IPR009781">
    <property type="entry name" value="DUF1345"/>
</dbReference>
<keyword evidence="1" id="KW-0812">Transmembrane</keyword>
<name>A0A420BG90_SPHD1</name>
<proteinExistence type="predicted"/>
<sequence length="220" mass="25058">MIMEKIRTILHQMKSIHRALIAICVFILVYIFSPIKTFTLLSLVLCWLGFCISYILVSWYTFYTMPVTTIAKKAQQEDGSRLFVSLFIILVTVSCFISVLMIIISTKDKQLDNSFIIIICMLAILASWCLVHTIYTFHYARLYYENGSKGSGLEFPGDDKPDYLDFTYFSFVMGCTFQVSDVGISSKKIRRVALFHGLLSFVLNTFVVALTINIISGLIN</sequence>
<keyword evidence="1" id="KW-1133">Transmembrane helix</keyword>
<feature type="transmembrane region" description="Helical" evidence="1">
    <location>
        <begin position="198"/>
        <end position="219"/>
    </location>
</feature>
<dbReference type="EMBL" id="RAPY01000001">
    <property type="protein sequence ID" value="RKE55732.1"/>
    <property type="molecule type" value="Genomic_DNA"/>
</dbReference>
<dbReference type="RefSeq" id="WP_341867851.1">
    <property type="nucleotide sequence ID" value="NZ_RAPY01000001.1"/>
</dbReference>
<evidence type="ECO:0000313" key="3">
    <source>
        <dbReference type="Proteomes" id="UP000286246"/>
    </source>
</evidence>
<organism evidence="2 3">
    <name type="scientific">Sphingobacterium detergens</name>
    <dbReference type="NCBI Taxonomy" id="1145106"/>
    <lineage>
        <taxon>Bacteria</taxon>
        <taxon>Pseudomonadati</taxon>
        <taxon>Bacteroidota</taxon>
        <taxon>Sphingobacteriia</taxon>
        <taxon>Sphingobacteriales</taxon>
        <taxon>Sphingobacteriaceae</taxon>
        <taxon>Sphingobacterium</taxon>
    </lineage>
</organism>
<feature type="transmembrane region" description="Helical" evidence="1">
    <location>
        <begin position="40"/>
        <end position="62"/>
    </location>
</feature>
<protein>
    <submittedName>
        <fullName evidence="2">Putative membrane protein</fullName>
    </submittedName>
</protein>
<gene>
    <name evidence="2" type="ORF">DFQ12_0570</name>
</gene>
<feature type="transmembrane region" description="Helical" evidence="1">
    <location>
        <begin position="115"/>
        <end position="135"/>
    </location>
</feature>
<dbReference type="AlphaFoldDB" id="A0A420BG90"/>
<keyword evidence="3" id="KW-1185">Reference proteome</keyword>